<dbReference type="EMBL" id="JAJAGQ010000012">
    <property type="protein sequence ID" value="KAJ8547583.1"/>
    <property type="molecule type" value="Genomic_DNA"/>
</dbReference>
<accession>A0A9Q1M1V2</accession>
<reference evidence="2" key="1">
    <citation type="journal article" date="2023" name="Proc. Natl. Acad. Sci. U.S.A.">
        <title>Genomic and structural basis for evolution of tropane alkaloid biosynthesis.</title>
        <authorList>
            <person name="Wanga Y.-J."/>
            <person name="Taina T."/>
            <person name="Yua J.-Y."/>
            <person name="Lia J."/>
            <person name="Xua B."/>
            <person name="Chenc J."/>
            <person name="D'Auriad J.C."/>
            <person name="Huanga J.-P."/>
            <person name="Huanga S.-X."/>
        </authorList>
    </citation>
    <scope>NUCLEOTIDE SEQUENCE [LARGE SCALE GENOMIC DNA]</scope>
    <source>
        <strain evidence="2">cv. KIB-2019</strain>
    </source>
</reference>
<comment type="caution">
    <text evidence="1">The sequence shown here is derived from an EMBL/GenBank/DDBJ whole genome shotgun (WGS) entry which is preliminary data.</text>
</comment>
<evidence type="ECO:0000313" key="2">
    <source>
        <dbReference type="Proteomes" id="UP001152561"/>
    </source>
</evidence>
<proteinExistence type="predicted"/>
<dbReference type="Proteomes" id="UP001152561">
    <property type="component" value="Unassembled WGS sequence"/>
</dbReference>
<organism evidence="1 2">
    <name type="scientific">Anisodus acutangulus</name>
    <dbReference type="NCBI Taxonomy" id="402998"/>
    <lineage>
        <taxon>Eukaryota</taxon>
        <taxon>Viridiplantae</taxon>
        <taxon>Streptophyta</taxon>
        <taxon>Embryophyta</taxon>
        <taxon>Tracheophyta</taxon>
        <taxon>Spermatophyta</taxon>
        <taxon>Magnoliopsida</taxon>
        <taxon>eudicotyledons</taxon>
        <taxon>Gunneridae</taxon>
        <taxon>Pentapetalae</taxon>
        <taxon>asterids</taxon>
        <taxon>lamiids</taxon>
        <taxon>Solanales</taxon>
        <taxon>Solanaceae</taxon>
        <taxon>Solanoideae</taxon>
        <taxon>Hyoscyameae</taxon>
        <taxon>Anisodus</taxon>
    </lineage>
</organism>
<dbReference type="AlphaFoldDB" id="A0A9Q1M1V2"/>
<protein>
    <submittedName>
        <fullName evidence="1">Uncharacterized protein</fullName>
    </submittedName>
</protein>
<sequence>MWIISVGKFIRRIDLGSLGIRQPITVQFQEEPFLLAVGDLDAVFSTEVDIAGAKSRMTSASLLKSAWVNASREMNMKALDLKVADSEVQSLQTAGIVESQSILLAEGSLLACMRAGFNILNERTEEQPGIIIVTGSLHIVSAVLGYFHS</sequence>
<gene>
    <name evidence="1" type="ORF">K7X08_011169</name>
</gene>
<dbReference type="OrthoDB" id="1737465at2759"/>
<keyword evidence="2" id="KW-1185">Reference proteome</keyword>
<evidence type="ECO:0000313" key="1">
    <source>
        <dbReference type="EMBL" id="KAJ8547583.1"/>
    </source>
</evidence>
<name>A0A9Q1M1V2_9SOLA</name>